<keyword evidence="2" id="KW-1185">Reference proteome</keyword>
<reference evidence="1 2" key="1">
    <citation type="journal article" date="2023" name="Environ Microbiome">
        <title>A coral-associated actinobacterium mitigates coral bleaching under heat stress.</title>
        <authorList>
            <person name="Li J."/>
            <person name="Zou Y."/>
            <person name="Li Q."/>
            <person name="Zhang J."/>
            <person name="Bourne D.G."/>
            <person name="Lyu Y."/>
            <person name="Liu C."/>
            <person name="Zhang S."/>
        </authorList>
    </citation>
    <scope>NUCLEOTIDE SEQUENCE [LARGE SCALE GENOMIC DNA]</scope>
    <source>
        <strain evidence="1 2">SCSIO 13291</strain>
    </source>
</reference>
<gene>
    <name evidence="1" type="ORF">PCC79_03805</name>
</gene>
<dbReference type="SUPFAM" id="SSF51735">
    <property type="entry name" value="NAD(P)-binding Rossmann-fold domains"/>
    <property type="match status" value="1"/>
</dbReference>
<dbReference type="EMBL" id="CP115965">
    <property type="protein sequence ID" value="WZW99333.1"/>
    <property type="molecule type" value="Genomic_DNA"/>
</dbReference>
<dbReference type="Proteomes" id="UP001434337">
    <property type="component" value="Chromosome"/>
</dbReference>
<protein>
    <submittedName>
        <fullName evidence="1">SDR family NAD(P)-dependent oxidoreductase</fullName>
    </submittedName>
</protein>
<dbReference type="Pfam" id="PF00106">
    <property type="entry name" value="adh_short"/>
    <property type="match status" value="1"/>
</dbReference>
<sequence length="97" mass="9918">MNPLPHVPSHKPSVSPVCVVTGGGSGIGLATAHRMRGHRVVLAGRTASTLESAADQLQLEASVRRAGFAPQVLDLAHDVAFAASSLPLGISLSRSTT</sequence>
<organism evidence="1 2">
    <name type="scientific">Propioniciclava soli</name>
    <dbReference type="NCBI Taxonomy" id="2775081"/>
    <lineage>
        <taxon>Bacteria</taxon>
        <taxon>Bacillati</taxon>
        <taxon>Actinomycetota</taxon>
        <taxon>Actinomycetes</taxon>
        <taxon>Propionibacteriales</taxon>
        <taxon>Propionibacteriaceae</taxon>
        <taxon>Propioniciclava</taxon>
    </lineage>
</organism>
<evidence type="ECO:0000313" key="2">
    <source>
        <dbReference type="Proteomes" id="UP001434337"/>
    </source>
</evidence>
<proteinExistence type="predicted"/>
<dbReference type="InterPro" id="IPR002347">
    <property type="entry name" value="SDR_fam"/>
</dbReference>
<name>A0ABZ3C9E9_9ACTN</name>
<dbReference type="RefSeq" id="WP_232549651.1">
    <property type="nucleotide sequence ID" value="NZ_CP115965.1"/>
</dbReference>
<dbReference type="InterPro" id="IPR036291">
    <property type="entry name" value="NAD(P)-bd_dom_sf"/>
</dbReference>
<accession>A0ABZ3C9E9</accession>
<dbReference type="Gene3D" id="3.40.50.720">
    <property type="entry name" value="NAD(P)-binding Rossmann-like Domain"/>
    <property type="match status" value="1"/>
</dbReference>
<evidence type="ECO:0000313" key="1">
    <source>
        <dbReference type="EMBL" id="WZW99333.1"/>
    </source>
</evidence>